<sequence length="116" mass="13197">MWVLQVWTKGAMLRVQMVRRLNRFAQWRYVVLALSCGQPETPDPLEDPSPFPVQTPDAQKTLDMEIDEMKFYLFTLLGGALKILAVTRGSNYSLCQGITEVLQAGMFPFASELLDR</sequence>
<gene>
    <name evidence="1" type="ORF">CYMTET_4180</name>
</gene>
<proteinExistence type="predicted"/>
<dbReference type="EMBL" id="LGRX02000510">
    <property type="protein sequence ID" value="KAK3288340.1"/>
    <property type="molecule type" value="Genomic_DNA"/>
</dbReference>
<dbReference type="Proteomes" id="UP001190700">
    <property type="component" value="Unassembled WGS sequence"/>
</dbReference>
<keyword evidence="2" id="KW-1185">Reference proteome</keyword>
<comment type="caution">
    <text evidence="1">The sequence shown here is derived from an EMBL/GenBank/DDBJ whole genome shotgun (WGS) entry which is preliminary data.</text>
</comment>
<name>A0AAE0H1P3_9CHLO</name>
<protein>
    <submittedName>
        <fullName evidence="1">Uncharacterized protein</fullName>
    </submittedName>
</protein>
<evidence type="ECO:0000313" key="1">
    <source>
        <dbReference type="EMBL" id="KAK3288340.1"/>
    </source>
</evidence>
<dbReference type="AlphaFoldDB" id="A0AAE0H1P3"/>
<organism evidence="1 2">
    <name type="scientific">Cymbomonas tetramitiformis</name>
    <dbReference type="NCBI Taxonomy" id="36881"/>
    <lineage>
        <taxon>Eukaryota</taxon>
        <taxon>Viridiplantae</taxon>
        <taxon>Chlorophyta</taxon>
        <taxon>Pyramimonadophyceae</taxon>
        <taxon>Pyramimonadales</taxon>
        <taxon>Pyramimonadaceae</taxon>
        <taxon>Cymbomonas</taxon>
    </lineage>
</organism>
<evidence type="ECO:0000313" key="2">
    <source>
        <dbReference type="Proteomes" id="UP001190700"/>
    </source>
</evidence>
<reference evidence="1 2" key="1">
    <citation type="journal article" date="2015" name="Genome Biol. Evol.">
        <title>Comparative Genomics of a Bacterivorous Green Alga Reveals Evolutionary Causalities and Consequences of Phago-Mixotrophic Mode of Nutrition.</title>
        <authorList>
            <person name="Burns J.A."/>
            <person name="Paasch A."/>
            <person name="Narechania A."/>
            <person name="Kim E."/>
        </authorList>
    </citation>
    <scope>NUCLEOTIDE SEQUENCE [LARGE SCALE GENOMIC DNA]</scope>
    <source>
        <strain evidence="1 2">PLY_AMNH</strain>
    </source>
</reference>
<accession>A0AAE0H1P3</accession>